<accession>A0ACC0UKC4</accession>
<evidence type="ECO:0000313" key="1">
    <source>
        <dbReference type="EMBL" id="KAI9511557.1"/>
    </source>
</evidence>
<sequence>MTGNHRNTDAVQEDLNLSPQADTSATTSPSSLIAPTDVLVASSPSSLRPDPQDPVHLSPSQTRKPRRDKPRIDLALDQPPTTHGRPRARVFVACVQCRGRKIRCDGAKPVCYHCSQREGDDQCTYDALPKRRGPDRIQGARTRNAKSTDGGEPPRRRRRRPTVMTVVQAAAGGSYGISRPRVTAKPSALDTLGDPRLVVHRQPDDGAVHTPDPDRVETPGNKLLFSTSTSYTQMLTFESTSSGHPVRHSRVISSVVGYDNADGATFQTTGASFGETLPATYALLEDDRSEQEHNDITPDPSVQFSREVWWDHLLYLYAVSMRVVHGSPSLGPTQRNDSISQIIKDVRFAFRSSSYWFSFLNVPRFYNTFMDPLRRNRMQPSLLLSLLAVSIFLQSPERAYPEDGRRMAVLLRDEAQGYLEASLHSRAIDEELAQAAWVLAFFEVCAHPQHRMTRIHSSLNILDSIIRSLGITYLDAGKPAVSTFSHNVVPDVEARSEQYLPASERYTASMSMSSPTQQYVYQQPIFVDATIRASNCPCDDLSLGLHWPEAQAQVPLWVTTPMWNREWSEGEIKKEECRRLCWSTLMLVSGHTSFANAVSWRHLDLFVAEPSNYSILFPGESLVALHPHAHMHVAGGKDTVWALYLRAMLLWNTCVRVRHDTSIGDLDRRDFAMRAWMETEAIEKALHRHTCSVERALMYNGREFLFNTRMCISYEFQRFIPHVLVGLNRNKSEEWLRAQGKRAKTVIFAMHAVTGNDKNTLLQRPYFMWWFVGQVCRALTLWQHDNSLTIALDVCKAFLEPIEFLANFYPGPVQHTRLGELRERVRLAVLAAEATGEYVPTPIQML</sequence>
<gene>
    <name evidence="1" type="ORF">F5148DRAFT_974976</name>
</gene>
<proteinExistence type="predicted"/>
<name>A0ACC0UKC4_9AGAM</name>
<dbReference type="EMBL" id="JAGFNK010000020">
    <property type="protein sequence ID" value="KAI9511557.1"/>
    <property type="molecule type" value="Genomic_DNA"/>
</dbReference>
<comment type="caution">
    <text evidence="1">The sequence shown here is derived from an EMBL/GenBank/DDBJ whole genome shotgun (WGS) entry which is preliminary data.</text>
</comment>
<organism evidence="1 2">
    <name type="scientific">Russula earlei</name>
    <dbReference type="NCBI Taxonomy" id="71964"/>
    <lineage>
        <taxon>Eukaryota</taxon>
        <taxon>Fungi</taxon>
        <taxon>Dikarya</taxon>
        <taxon>Basidiomycota</taxon>
        <taxon>Agaricomycotina</taxon>
        <taxon>Agaricomycetes</taxon>
        <taxon>Russulales</taxon>
        <taxon>Russulaceae</taxon>
        <taxon>Russula</taxon>
    </lineage>
</organism>
<evidence type="ECO:0000313" key="2">
    <source>
        <dbReference type="Proteomes" id="UP001207468"/>
    </source>
</evidence>
<dbReference type="Proteomes" id="UP001207468">
    <property type="component" value="Unassembled WGS sequence"/>
</dbReference>
<protein>
    <submittedName>
        <fullName evidence="1">Uncharacterized protein</fullName>
    </submittedName>
</protein>
<keyword evidence="2" id="KW-1185">Reference proteome</keyword>
<reference evidence="1" key="1">
    <citation type="submission" date="2021-03" db="EMBL/GenBank/DDBJ databases">
        <title>Evolutionary priming and transition to the ectomycorrhizal habit in an iconic lineage of mushroom-forming fungi: is preadaptation a requirement?</title>
        <authorList>
            <consortium name="DOE Joint Genome Institute"/>
            <person name="Looney B.P."/>
            <person name="Miyauchi S."/>
            <person name="Morin E."/>
            <person name="Drula E."/>
            <person name="Courty P.E."/>
            <person name="Chicoki N."/>
            <person name="Fauchery L."/>
            <person name="Kohler A."/>
            <person name="Kuo A."/>
            <person name="LaButti K."/>
            <person name="Pangilinan J."/>
            <person name="Lipzen A."/>
            <person name="Riley R."/>
            <person name="Andreopoulos W."/>
            <person name="He G."/>
            <person name="Johnson J."/>
            <person name="Barry K.W."/>
            <person name="Grigoriev I.V."/>
            <person name="Nagy L."/>
            <person name="Hibbett D."/>
            <person name="Henrissat B."/>
            <person name="Matheny P.B."/>
            <person name="Labbe J."/>
            <person name="Martin A.F."/>
        </authorList>
    </citation>
    <scope>NUCLEOTIDE SEQUENCE</scope>
    <source>
        <strain evidence="1">BPL698</strain>
    </source>
</reference>